<keyword evidence="9" id="KW-0862">Zinc</keyword>
<reference evidence="15 16" key="1">
    <citation type="journal article" date="2021" name="Commun. Biol.">
        <title>The genome of Shorea leprosula (Dipterocarpaceae) highlights the ecological relevance of drought in aseasonal tropical rainforests.</title>
        <authorList>
            <person name="Ng K.K.S."/>
            <person name="Kobayashi M.J."/>
            <person name="Fawcett J.A."/>
            <person name="Hatakeyama M."/>
            <person name="Paape T."/>
            <person name="Ng C.H."/>
            <person name="Ang C.C."/>
            <person name="Tnah L.H."/>
            <person name="Lee C.T."/>
            <person name="Nishiyama T."/>
            <person name="Sese J."/>
            <person name="O'Brien M.J."/>
            <person name="Copetti D."/>
            <person name="Mohd Noor M.I."/>
            <person name="Ong R.C."/>
            <person name="Putra M."/>
            <person name="Sireger I.Z."/>
            <person name="Indrioko S."/>
            <person name="Kosugi Y."/>
            <person name="Izuno A."/>
            <person name="Isagi Y."/>
            <person name="Lee S.L."/>
            <person name="Shimizu K.K."/>
        </authorList>
    </citation>
    <scope>NUCLEOTIDE SEQUENCE [LARGE SCALE GENOMIC DNA]</scope>
    <source>
        <strain evidence="15">214</strain>
    </source>
</reference>
<evidence type="ECO:0000256" key="8">
    <source>
        <dbReference type="ARBA" id="ARBA00022786"/>
    </source>
</evidence>
<dbReference type="AlphaFoldDB" id="A0AAV5I7U2"/>
<evidence type="ECO:0000256" key="4">
    <source>
        <dbReference type="ARBA" id="ARBA00022679"/>
    </source>
</evidence>
<evidence type="ECO:0000313" key="15">
    <source>
        <dbReference type="EMBL" id="GKU93370.1"/>
    </source>
</evidence>
<evidence type="ECO:0000256" key="3">
    <source>
        <dbReference type="ARBA" id="ARBA00004906"/>
    </source>
</evidence>
<dbReference type="InterPro" id="IPR032008">
    <property type="entry name" value="APD1-4_N"/>
</dbReference>
<dbReference type="GO" id="GO:0061630">
    <property type="term" value="F:ubiquitin protein ligase activity"/>
    <property type="evidence" value="ECO:0007669"/>
    <property type="project" value="TreeGrafter"/>
</dbReference>
<dbReference type="Pfam" id="PF13920">
    <property type="entry name" value="zf-C3HC4_3"/>
    <property type="match status" value="1"/>
</dbReference>
<dbReference type="GO" id="GO:0000278">
    <property type="term" value="P:mitotic cell cycle"/>
    <property type="evidence" value="ECO:0007669"/>
    <property type="project" value="UniProtKB-ARBA"/>
</dbReference>
<dbReference type="PROSITE" id="PS50089">
    <property type="entry name" value="ZF_RING_2"/>
    <property type="match status" value="1"/>
</dbReference>
<dbReference type="GO" id="GO:0009555">
    <property type="term" value="P:pollen development"/>
    <property type="evidence" value="ECO:0007669"/>
    <property type="project" value="UniProtKB-ARBA"/>
</dbReference>
<evidence type="ECO:0000256" key="11">
    <source>
        <dbReference type="ARBA" id="ARBA00023136"/>
    </source>
</evidence>
<dbReference type="Proteomes" id="UP001054252">
    <property type="component" value="Unassembled WGS sequence"/>
</dbReference>
<dbReference type="GO" id="GO:0009705">
    <property type="term" value="C:plant-type vacuole membrane"/>
    <property type="evidence" value="ECO:0007669"/>
    <property type="project" value="TreeGrafter"/>
</dbReference>
<sequence length="373" mass="42159">MTLILGFYGSVTLQLGPNDSRLLQTNRFFVQSVKVEEIGEHNPGIMLYGFHKKPLLDIDISWTEIHETMVPLDFHKEWLFFLNKGSEVNISYSVKSSGSSPLSLVIAQGRENFLEWMEDPSHSNTTLSWNIIYGHGKIQQRIPISSDYYIAVINFNPEEVQIELKFSFKAFIYNTAGAYYTCTLSNHLCNLNLHLLGTYAVVLSSSGLDEGTPDSNRYVKVSYGPRWITYFAGSALMTILILFAIRFCNPFRTPSTDETGLRVEEMISERTPLLQPKDDDVSSWGSSYDSISHDEEDLEEWVAANSVEIPKEGESNNPPRLCVVCFDAPRDCFFLPCGHCATCFTCGTRIAEDAGTCPICRRKMKKVRKIFSV</sequence>
<keyword evidence="4" id="KW-0808">Transferase</keyword>
<comment type="caution">
    <text evidence="15">The sequence shown here is derived from an EMBL/GenBank/DDBJ whole genome shotgun (WGS) entry which is preliminary data.</text>
</comment>
<evidence type="ECO:0000313" key="16">
    <source>
        <dbReference type="Proteomes" id="UP001054252"/>
    </source>
</evidence>
<keyword evidence="8" id="KW-0833">Ubl conjugation pathway</keyword>
<dbReference type="SUPFAM" id="SSF57850">
    <property type="entry name" value="RING/U-box"/>
    <property type="match status" value="1"/>
</dbReference>
<evidence type="ECO:0000259" key="14">
    <source>
        <dbReference type="PROSITE" id="PS50089"/>
    </source>
</evidence>
<comment type="subcellular location">
    <subcellularLocation>
        <location evidence="2">Endomembrane system</location>
    </subcellularLocation>
    <subcellularLocation>
        <location evidence="1">Membrane</location>
        <topology evidence="1">Multi-pass membrane protein</topology>
    </subcellularLocation>
</comment>
<dbReference type="Gene3D" id="3.30.40.10">
    <property type="entry name" value="Zinc/RING finger domain, C3HC4 (zinc finger)"/>
    <property type="match status" value="1"/>
</dbReference>
<evidence type="ECO:0000256" key="5">
    <source>
        <dbReference type="ARBA" id="ARBA00022692"/>
    </source>
</evidence>
<evidence type="ECO:0000256" key="10">
    <source>
        <dbReference type="ARBA" id="ARBA00022989"/>
    </source>
</evidence>
<evidence type="ECO:0000256" key="6">
    <source>
        <dbReference type="ARBA" id="ARBA00022723"/>
    </source>
</evidence>
<dbReference type="PANTHER" id="PTHR46858:SF11">
    <property type="entry name" value="LIGASE, PUTATIVE-RELATED"/>
    <property type="match status" value="1"/>
</dbReference>
<protein>
    <recommendedName>
        <fullName evidence="14">RING-type domain-containing protein</fullName>
    </recommendedName>
</protein>
<feature type="transmembrane region" description="Helical" evidence="13">
    <location>
        <begin position="227"/>
        <end position="245"/>
    </location>
</feature>
<evidence type="ECO:0000256" key="1">
    <source>
        <dbReference type="ARBA" id="ARBA00004141"/>
    </source>
</evidence>
<evidence type="ECO:0000256" key="7">
    <source>
        <dbReference type="ARBA" id="ARBA00022771"/>
    </source>
</evidence>
<dbReference type="EMBL" id="BPVZ01000007">
    <property type="protein sequence ID" value="GKU93370.1"/>
    <property type="molecule type" value="Genomic_DNA"/>
</dbReference>
<name>A0AAV5I7U2_9ROSI</name>
<keyword evidence="6" id="KW-0479">Metal-binding</keyword>
<dbReference type="Pfam" id="PF16041">
    <property type="entry name" value="APD1-4_M"/>
    <property type="match status" value="1"/>
</dbReference>
<keyword evidence="11 13" id="KW-0472">Membrane</keyword>
<keyword evidence="10 13" id="KW-1133">Transmembrane helix</keyword>
<keyword evidence="5 13" id="KW-0812">Transmembrane</keyword>
<dbReference type="InterPro" id="IPR032010">
    <property type="entry name" value="APD1-4_M"/>
</dbReference>
<evidence type="ECO:0000256" key="13">
    <source>
        <dbReference type="SAM" id="Phobius"/>
    </source>
</evidence>
<evidence type="ECO:0000256" key="9">
    <source>
        <dbReference type="ARBA" id="ARBA00022833"/>
    </source>
</evidence>
<evidence type="ECO:0000256" key="2">
    <source>
        <dbReference type="ARBA" id="ARBA00004308"/>
    </source>
</evidence>
<dbReference type="InterPro" id="IPR013083">
    <property type="entry name" value="Znf_RING/FYVE/PHD"/>
</dbReference>
<proteinExistence type="predicted"/>
<dbReference type="PANTHER" id="PTHR46858">
    <property type="entry name" value="OS05G0521000 PROTEIN"/>
    <property type="match status" value="1"/>
</dbReference>
<gene>
    <name evidence="15" type="ORF">SLEP1_g6967</name>
</gene>
<dbReference type="FunFam" id="3.30.40.10:FF:000658">
    <property type="entry name" value="E3 ubiquitin-protein ligase APD2"/>
    <property type="match status" value="1"/>
</dbReference>
<evidence type="ECO:0000256" key="12">
    <source>
        <dbReference type="PROSITE-ProRule" id="PRU00175"/>
    </source>
</evidence>
<dbReference type="Pfam" id="PF16040">
    <property type="entry name" value="APD1-4_N"/>
    <property type="match status" value="1"/>
</dbReference>
<dbReference type="GO" id="GO:0008270">
    <property type="term" value="F:zinc ion binding"/>
    <property type="evidence" value="ECO:0007669"/>
    <property type="project" value="UniProtKB-KW"/>
</dbReference>
<keyword evidence="16" id="KW-1185">Reference proteome</keyword>
<comment type="pathway">
    <text evidence="3">Protein modification; protein ubiquitination.</text>
</comment>
<feature type="domain" description="RING-type" evidence="14">
    <location>
        <begin position="322"/>
        <end position="361"/>
    </location>
</feature>
<organism evidence="15 16">
    <name type="scientific">Rubroshorea leprosula</name>
    <dbReference type="NCBI Taxonomy" id="152421"/>
    <lineage>
        <taxon>Eukaryota</taxon>
        <taxon>Viridiplantae</taxon>
        <taxon>Streptophyta</taxon>
        <taxon>Embryophyta</taxon>
        <taxon>Tracheophyta</taxon>
        <taxon>Spermatophyta</taxon>
        <taxon>Magnoliopsida</taxon>
        <taxon>eudicotyledons</taxon>
        <taxon>Gunneridae</taxon>
        <taxon>Pentapetalae</taxon>
        <taxon>rosids</taxon>
        <taxon>malvids</taxon>
        <taxon>Malvales</taxon>
        <taxon>Dipterocarpaceae</taxon>
        <taxon>Rubroshorea</taxon>
    </lineage>
</organism>
<dbReference type="InterPro" id="IPR001841">
    <property type="entry name" value="Znf_RING"/>
</dbReference>
<dbReference type="GO" id="GO:0005768">
    <property type="term" value="C:endosome"/>
    <property type="evidence" value="ECO:0007669"/>
    <property type="project" value="TreeGrafter"/>
</dbReference>
<accession>A0AAV5I7U2</accession>
<dbReference type="GO" id="GO:0016567">
    <property type="term" value="P:protein ubiquitination"/>
    <property type="evidence" value="ECO:0007669"/>
    <property type="project" value="TreeGrafter"/>
</dbReference>
<keyword evidence="7 12" id="KW-0863">Zinc-finger</keyword>